<keyword evidence="7 10" id="KW-0067">ATP-binding</keyword>
<dbReference type="PANTHER" id="PTHR44899:SF3">
    <property type="entry name" value="SERINE_THREONINE-PROTEIN KINASE NEK1"/>
    <property type="match status" value="1"/>
</dbReference>
<keyword evidence="14" id="KW-1185">Reference proteome</keyword>
<dbReference type="PROSITE" id="PS50011">
    <property type="entry name" value="PROTEIN_KINASE_DOM"/>
    <property type="match status" value="1"/>
</dbReference>
<feature type="domain" description="Protein kinase" evidence="13">
    <location>
        <begin position="57"/>
        <end position="334"/>
    </location>
</feature>
<dbReference type="SMART" id="SM00220">
    <property type="entry name" value="S_TKc"/>
    <property type="match status" value="1"/>
</dbReference>
<dbReference type="GO" id="GO:0005524">
    <property type="term" value="F:ATP binding"/>
    <property type="evidence" value="ECO:0007669"/>
    <property type="project" value="UniProtKB-UniRule"/>
</dbReference>
<evidence type="ECO:0000256" key="7">
    <source>
        <dbReference type="ARBA" id="ARBA00022840"/>
    </source>
</evidence>
<feature type="compositionally biased region" description="Polar residues" evidence="12">
    <location>
        <begin position="369"/>
        <end position="390"/>
    </location>
</feature>
<evidence type="ECO:0000256" key="12">
    <source>
        <dbReference type="SAM" id="MobiDB-lite"/>
    </source>
</evidence>
<keyword evidence="5 10" id="KW-0547">Nucleotide-binding</keyword>
<comment type="catalytic activity">
    <reaction evidence="8">
        <text>L-threonyl-[protein] + ATP = O-phospho-L-threonyl-[protein] + ADP + H(+)</text>
        <dbReference type="Rhea" id="RHEA:46608"/>
        <dbReference type="Rhea" id="RHEA-COMP:11060"/>
        <dbReference type="Rhea" id="RHEA-COMP:11605"/>
        <dbReference type="ChEBI" id="CHEBI:15378"/>
        <dbReference type="ChEBI" id="CHEBI:30013"/>
        <dbReference type="ChEBI" id="CHEBI:30616"/>
        <dbReference type="ChEBI" id="CHEBI:61977"/>
        <dbReference type="ChEBI" id="CHEBI:456216"/>
        <dbReference type="EC" id="2.7.11.1"/>
    </reaction>
</comment>
<dbReference type="InterPro" id="IPR000719">
    <property type="entry name" value="Prot_kinase_dom"/>
</dbReference>
<dbReference type="InterPro" id="IPR011009">
    <property type="entry name" value="Kinase-like_dom_sf"/>
</dbReference>
<comment type="catalytic activity">
    <reaction evidence="9">
        <text>L-seryl-[protein] + ATP = O-phospho-L-seryl-[protein] + ADP + H(+)</text>
        <dbReference type="Rhea" id="RHEA:17989"/>
        <dbReference type="Rhea" id="RHEA-COMP:9863"/>
        <dbReference type="Rhea" id="RHEA-COMP:11604"/>
        <dbReference type="ChEBI" id="CHEBI:15378"/>
        <dbReference type="ChEBI" id="CHEBI:29999"/>
        <dbReference type="ChEBI" id="CHEBI:30616"/>
        <dbReference type="ChEBI" id="CHEBI:83421"/>
        <dbReference type="ChEBI" id="CHEBI:456216"/>
        <dbReference type="EC" id="2.7.11.1"/>
    </reaction>
</comment>
<evidence type="ECO:0000256" key="6">
    <source>
        <dbReference type="ARBA" id="ARBA00022777"/>
    </source>
</evidence>
<dbReference type="PROSITE" id="PS00108">
    <property type="entry name" value="PROTEIN_KINASE_ST"/>
    <property type="match status" value="1"/>
</dbReference>
<evidence type="ECO:0000256" key="1">
    <source>
        <dbReference type="ARBA" id="ARBA00010886"/>
    </source>
</evidence>
<evidence type="ECO:0000313" key="15">
    <source>
        <dbReference type="WBParaSite" id="scf7180000421988.g8061"/>
    </source>
</evidence>
<keyword evidence="4" id="KW-0808">Transferase</keyword>
<name>A0A915NVC4_9BILA</name>
<evidence type="ECO:0000256" key="8">
    <source>
        <dbReference type="ARBA" id="ARBA00047899"/>
    </source>
</evidence>
<dbReference type="AlphaFoldDB" id="A0A915NVC4"/>
<keyword evidence="6" id="KW-0418">Kinase</keyword>
<protein>
    <recommendedName>
        <fullName evidence="2">non-specific serine/threonine protein kinase</fullName>
        <ecNumber evidence="2">2.7.11.1</ecNumber>
    </recommendedName>
</protein>
<dbReference type="WBParaSite" id="scf7180000421988.g8061">
    <property type="protein sequence ID" value="scf7180000421988.g8061"/>
    <property type="gene ID" value="scf7180000421988.g8061"/>
</dbReference>
<proteinExistence type="inferred from homology"/>
<evidence type="ECO:0000256" key="3">
    <source>
        <dbReference type="ARBA" id="ARBA00022527"/>
    </source>
</evidence>
<reference evidence="15" key="1">
    <citation type="submission" date="2022-11" db="UniProtKB">
        <authorList>
            <consortium name="WormBaseParasite"/>
        </authorList>
    </citation>
    <scope>IDENTIFICATION</scope>
</reference>
<feature type="region of interest" description="Disordered" evidence="12">
    <location>
        <begin position="367"/>
        <end position="390"/>
    </location>
</feature>
<dbReference type="PANTHER" id="PTHR44899">
    <property type="entry name" value="CAMK FAMILY PROTEIN KINASE"/>
    <property type="match status" value="1"/>
</dbReference>
<evidence type="ECO:0000256" key="4">
    <source>
        <dbReference type="ARBA" id="ARBA00022679"/>
    </source>
</evidence>
<evidence type="ECO:0000256" key="11">
    <source>
        <dbReference type="RuleBase" id="RU000304"/>
    </source>
</evidence>
<dbReference type="Gene3D" id="3.30.200.20">
    <property type="entry name" value="Phosphorylase Kinase, domain 1"/>
    <property type="match status" value="1"/>
</dbReference>
<dbReference type="Pfam" id="PF00069">
    <property type="entry name" value="Pkinase"/>
    <property type="match status" value="1"/>
</dbReference>
<dbReference type="InterPro" id="IPR017441">
    <property type="entry name" value="Protein_kinase_ATP_BS"/>
</dbReference>
<evidence type="ECO:0000256" key="9">
    <source>
        <dbReference type="ARBA" id="ARBA00048679"/>
    </source>
</evidence>
<evidence type="ECO:0000256" key="2">
    <source>
        <dbReference type="ARBA" id="ARBA00012513"/>
    </source>
</evidence>
<dbReference type="Proteomes" id="UP000887560">
    <property type="component" value="Unplaced"/>
</dbReference>
<feature type="binding site" evidence="10">
    <location>
        <position position="87"/>
    </location>
    <ligand>
        <name>ATP</name>
        <dbReference type="ChEBI" id="CHEBI:30616"/>
    </ligand>
</feature>
<dbReference type="GO" id="GO:0004674">
    <property type="term" value="F:protein serine/threonine kinase activity"/>
    <property type="evidence" value="ECO:0007669"/>
    <property type="project" value="UniProtKB-KW"/>
</dbReference>
<dbReference type="Gene3D" id="1.10.510.10">
    <property type="entry name" value="Transferase(Phosphotransferase) domain 1"/>
    <property type="match status" value="1"/>
</dbReference>
<dbReference type="InterPro" id="IPR008271">
    <property type="entry name" value="Ser/Thr_kinase_AS"/>
</dbReference>
<keyword evidence="3 11" id="KW-0723">Serine/threonine-protein kinase</keyword>
<evidence type="ECO:0000256" key="5">
    <source>
        <dbReference type="ARBA" id="ARBA00022741"/>
    </source>
</evidence>
<evidence type="ECO:0000256" key="10">
    <source>
        <dbReference type="PROSITE-ProRule" id="PRU10141"/>
    </source>
</evidence>
<dbReference type="PROSITE" id="PS00107">
    <property type="entry name" value="PROTEIN_KINASE_ATP"/>
    <property type="match status" value="1"/>
</dbReference>
<accession>A0A915NVC4</accession>
<evidence type="ECO:0000313" key="14">
    <source>
        <dbReference type="Proteomes" id="UP000887560"/>
    </source>
</evidence>
<evidence type="ECO:0000259" key="13">
    <source>
        <dbReference type="PROSITE" id="PS50011"/>
    </source>
</evidence>
<comment type="similarity">
    <text evidence="1">Belongs to the protein kinase superfamily. NEK Ser/Thr protein kinase family. NIMA subfamily.</text>
</comment>
<dbReference type="SUPFAM" id="SSF56112">
    <property type="entry name" value="Protein kinase-like (PK-like)"/>
    <property type="match status" value="1"/>
</dbReference>
<dbReference type="EC" id="2.7.11.1" evidence="2"/>
<sequence>MSSSTTSSPNSSAAPTSSSSFVINGSSTSLHNLHLNNIGQQQQQLIDPNRYNSLDYFELSGKLGKGQFSEVLKAKNKMTGRMVAIKKIELDLMKNKKAREDCRKEIDLLKQLQHENIIRYFCSFIVADQSKEYLMIVLELAEAGDLSRLLRTFKKNFRLLPERSIWKYFVQISRAIAYMHSRSIMHRDIKPANVFISSGGIVKLGDLGLGRFLSMETMNLSTFKKGMVFSIVGTPYYMSPERMNESGYSFKSDIWSLGCVLYEMAALQSPFFGEKQNLLALVRKISKCEYPPIPSNIYSQHLKLTVSNCICANPARRFDARDVLTVAEHMHSHFSSISKSQQKIHSAPQLITNTTTTTIRQPQPVRRIQVSSNRSPTTLPQLGGRQNTQL</sequence>
<dbReference type="InterPro" id="IPR051131">
    <property type="entry name" value="NEK_Ser/Thr_kinase_NIMA"/>
</dbReference>
<organism evidence="14 15">
    <name type="scientific">Meloidogyne floridensis</name>
    <dbReference type="NCBI Taxonomy" id="298350"/>
    <lineage>
        <taxon>Eukaryota</taxon>
        <taxon>Metazoa</taxon>
        <taxon>Ecdysozoa</taxon>
        <taxon>Nematoda</taxon>
        <taxon>Chromadorea</taxon>
        <taxon>Rhabditida</taxon>
        <taxon>Tylenchina</taxon>
        <taxon>Tylenchomorpha</taxon>
        <taxon>Tylenchoidea</taxon>
        <taxon>Meloidogynidae</taxon>
        <taxon>Meloidogyninae</taxon>
        <taxon>Meloidogyne</taxon>
    </lineage>
</organism>